<dbReference type="AlphaFoldDB" id="A0A6A7KBZ3"/>
<organism evidence="1 2">
    <name type="scientific">Alkalibaculum sporogenes</name>
    <dbReference type="NCBI Taxonomy" id="2655001"/>
    <lineage>
        <taxon>Bacteria</taxon>
        <taxon>Bacillati</taxon>
        <taxon>Bacillota</taxon>
        <taxon>Clostridia</taxon>
        <taxon>Eubacteriales</taxon>
        <taxon>Eubacteriaceae</taxon>
        <taxon>Alkalibaculum</taxon>
    </lineage>
</organism>
<proteinExistence type="predicted"/>
<comment type="caution">
    <text evidence="1">The sequence shown here is derived from an EMBL/GenBank/DDBJ whole genome shotgun (WGS) entry which is preliminary data.</text>
</comment>
<evidence type="ECO:0000313" key="2">
    <source>
        <dbReference type="Proteomes" id="UP000440004"/>
    </source>
</evidence>
<accession>A0A6A7KBZ3</accession>
<sequence length="180" mass="21297">MDLLKAELALDKIGVGLNKYLNIMSKLHLVDVSKDVEFQTAYNGFYRMRQRKPEFYQGYYEFMEANKVNELSFSEALNHIYTKFGRVEASFCSKMVATINPNQPVWDEFVLQNLGLKKPYPSSKNRLQKTIDLYHKISEWYSNFLETNDSKELIKLFNKKYPNAKITNIKKIDLVLWQMR</sequence>
<keyword evidence="2" id="KW-1185">Reference proteome</keyword>
<dbReference type="EMBL" id="WHNX01000038">
    <property type="protein sequence ID" value="MPW27069.1"/>
    <property type="molecule type" value="Genomic_DNA"/>
</dbReference>
<reference evidence="1 2" key="1">
    <citation type="submission" date="2019-10" db="EMBL/GenBank/DDBJ databases">
        <title>Alkalibaculum tamaniensis sp.nov., a new alkaliphilic acetogen, isolated on methoxylated aromatics from a mud volcano.</title>
        <authorList>
            <person name="Khomyakova M.A."/>
            <person name="Merkel A.Y."/>
            <person name="Bonch-Osmolovskaya E.A."/>
            <person name="Slobodkin A.I."/>
        </authorList>
    </citation>
    <scope>NUCLEOTIDE SEQUENCE [LARGE SCALE GENOMIC DNA]</scope>
    <source>
        <strain evidence="1 2">M08DMB</strain>
    </source>
</reference>
<protein>
    <submittedName>
        <fullName evidence="1">Uncharacterized protein</fullName>
    </submittedName>
</protein>
<dbReference type="RefSeq" id="WP_152806435.1">
    <property type="nucleotide sequence ID" value="NZ_WHNX01000038.1"/>
</dbReference>
<gene>
    <name evidence="1" type="ORF">GC105_14900</name>
</gene>
<name>A0A6A7KBZ3_9FIRM</name>
<dbReference type="Proteomes" id="UP000440004">
    <property type="component" value="Unassembled WGS sequence"/>
</dbReference>
<evidence type="ECO:0000313" key="1">
    <source>
        <dbReference type="EMBL" id="MPW27069.1"/>
    </source>
</evidence>